<evidence type="ECO:0000256" key="16">
    <source>
        <dbReference type="PIRNR" id="PIRNR036292"/>
    </source>
</evidence>
<evidence type="ECO:0000256" key="6">
    <source>
        <dbReference type="ARBA" id="ARBA00022827"/>
    </source>
</evidence>
<comment type="catalytic activity">
    <reaction evidence="14">
        <text>an S-polyprenyl-L-cysteine + O2 + H2O = a polyprenal + L-cysteine + H2O2</text>
        <dbReference type="Rhea" id="RHEA:53892"/>
        <dbReference type="Rhea" id="RHEA-COMP:13675"/>
        <dbReference type="Rhea" id="RHEA-COMP:13676"/>
        <dbReference type="ChEBI" id="CHEBI:15377"/>
        <dbReference type="ChEBI" id="CHEBI:15379"/>
        <dbReference type="ChEBI" id="CHEBI:16240"/>
        <dbReference type="ChEBI" id="CHEBI:35235"/>
        <dbReference type="ChEBI" id="CHEBI:137934"/>
        <dbReference type="ChEBI" id="CHEBI:137935"/>
        <dbReference type="EC" id="1.8.3.5"/>
    </reaction>
    <physiologicalReaction direction="left-to-right" evidence="14">
        <dbReference type="Rhea" id="RHEA:53893"/>
    </physiologicalReaction>
</comment>
<evidence type="ECO:0000259" key="18">
    <source>
        <dbReference type="Pfam" id="PF07156"/>
    </source>
</evidence>
<keyword evidence="6 16" id="KW-0274">FAD</keyword>
<evidence type="ECO:0000256" key="4">
    <source>
        <dbReference type="ARBA" id="ARBA00022630"/>
    </source>
</evidence>
<feature type="region of interest" description="Disordered" evidence="17">
    <location>
        <begin position="1"/>
        <end position="32"/>
    </location>
</feature>
<feature type="compositionally biased region" description="Gly residues" evidence="17">
    <location>
        <begin position="9"/>
        <end position="22"/>
    </location>
</feature>
<evidence type="ECO:0000313" key="19">
    <source>
        <dbReference type="Ensembl" id="ENSFCTP00005018985.1"/>
    </source>
</evidence>
<evidence type="ECO:0000256" key="14">
    <source>
        <dbReference type="ARBA" id="ARBA00048495"/>
    </source>
</evidence>
<evidence type="ECO:0000256" key="3">
    <source>
        <dbReference type="ARBA" id="ARBA00009967"/>
    </source>
</evidence>
<keyword evidence="4 16" id="KW-0285">Flavoprotein</keyword>
<evidence type="ECO:0000256" key="2">
    <source>
        <dbReference type="ARBA" id="ARBA00004371"/>
    </source>
</evidence>
<reference evidence="19" key="2">
    <citation type="submission" date="2025-08" db="UniProtKB">
        <authorList>
            <consortium name="Ensembl"/>
        </authorList>
    </citation>
    <scope>IDENTIFICATION</scope>
    <source>
        <strain evidence="19">breed Abyssinian</strain>
    </source>
</reference>
<evidence type="ECO:0000256" key="1">
    <source>
        <dbReference type="ARBA" id="ARBA00001974"/>
    </source>
</evidence>
<reference evidence="19" key="3">
    <citation type="submission" date="2025-09" db="UniProtKB">
        <authorList>
            <consortium name="Ensembl"/>
        </authorList>
    </citation>
    <scope>IDENTIFICATION</scope>
    <source>
        <strain evidence="19">breed Abyssinian</strain>
    </source>
</reference>
<evidence type="ECO:0000256" key="9">
    <source>
        <dbReference type="ARBA" id="ARBA00023228"/>
    </source>
</evidence>
<comment type="subcellular location">
    <subcellularLocation>
        <location evidence="2">Lysosome</location>
    </subcellularLocation>
</comment>
<comment type="function">
    <text evidence="12">Prenylcysteine oxidase that cleaves the thioether bond of prenyl-L-cysteines, such as farnesylcysteine and geranylgeranylcysteine. Only active against free prenylcysteines and not prenylcysteine residues within prenylated proteins or peptides. Involved in the final step in the degradation of prenylated proteins, by degrading prenylcysteines after the protein has been degraded.</text>
</comment>
<dbReference type="Proteomes" id="UP000823872">
    <property type="component" value="Chromosome A3"/>
</dbReference>
<proteinExistence type="inferred from homology"/>
<dbReference type="SUPFAM" id="SSF51905">
    <property type="entry name" value="FAD/NAD(P)-binding domain"/>
    <property type="match status" value="1"/>
</dbReference>
<evidence type="ECO:0000256" key="12">
    <source>
        <dbReference type="ARBA" id="ARBA00045287"/>
    </source>
</evidence>
<protein>
    <recommendedName>
        <fullName evidence="11">Prenylcysteine oxidase 1</fullName>
        <ecNumber evidence="10">1.8.3.5</ecNumber>
    </recommendedName>
</protein>
<dbReference type="EC" id="1.8.3.5" evidence="10"/>
<keyword evidence="5" id="KW-0732">Signal</keyword>
<accession>A0ABI7X930</accession>
<dbReference type="InterPro" id="IPR017046">
    <property type="entry name" value="Prenylcysteine_Oxase1"/>
</dbReference>
<keyword evidence="9" id="KW-0458">Lysosome</keyword>
<keyword evidence="8" id="KW-0325">Glycoprotein</keyword>
<dbReference type="PANTHER" id="PTHR15944">
    <property type="entry name" value="FARNESYLCYSTEINE LYASE"/>
    <property type="match status" value="1"/>
</dbReference>
<name>A0ABI7X930_FELCA</name>
<dbReference type="InterPro" id="IPR036188">
    <property type="entry name" value="FAD/NAD-bd_sf"/>
</dbReference>
<dbReference type="Ensembl" id="ENSFCTT00005029024.1">
    <property type="protein sequence ID" value="ENSFCTP00005018985.1"/>
    <property type="gene ID" value="ENSFCTG00005010372.1"/>
</dbReference>
<sequence length="554" mass="61418">MLEPASAGSGPGRGSEGQGRPGAGRAERADSQQLADGGALGADCCAPVAMGRTAGQLGSSLLGLWLLMCSWGCPGSAELRAPPDKIAIIGAGIGGTSAAYYLRQKFGKDVKIDLFERGEVGGRLATMTVRGQEYEAGGSVIHPLNLHMKRFVKDLGLSTVQGFGGLMGVYNGETLVFEESSWFIINMIKLIWHYGFQSLRMHMWVEDILDKFMRIYRYQSHDYAFSSVEKLLHSLGGDEFLGMLNRTLLETLQKAGFSEKFLNEIVAPVMRVNYGQSMNINGFVGAVSMSCADSGLWAVEGGNKLVCSGLLRASKSNLITGSVMYIEEKTRTKRTGNPTKMYEVVYQIGSETRSDFYDIVLVATPLNRKMSNITFLNFDPPIEEFHQYYQHIVTTLIKGQLNSTLFSSRALDKFDLSTILTTDNSDLFINSIGIVSSVTENDNPQPSTERAHVWKIFSQEILTKEQILKLFLSYDYAVKQPWLAYPRYKPPEKCPSIILHDRLYYLNGIECAASAMEMSAIAAHNAALLAYHRWNGHADMIDQEDLYEKLKTEL</sequence>
<evidence type="ECO:0000256" key="17">
    <source>
        <dbReference type="SAM" id="MobiDB-lite"/>
    </source>
</evidence>
<dbReference type="PIRSF" id="PIRSF036292">
    <property type="entry name" value="Prenylcysteine_oxidase"/>
    <property type="match status" value="1"/>
</dbReference>
<reference evidence="19 20" key="1">
    <citation type="submission" date="2021-02" db="EMBL/GenBank/DDBJ databases">
        <title>Safari Cat Assemblies.</title>
        <authorList>
            <person name="Bredemeyer K.R."/>
            <person name="Murphy W.J."/>
        </authorList>
    </citation>
    <scope>NUCLEOTIDE SEQUENCE [LARGE SCALE GENOMIC DNA]</scope>
</reference>
<dbReference type="Pfam" id="PF07156">
    <property type="entry name" value="Prenylcys_lyase"/>
    <property type="match status" value="1"/>
</dbReference>
<comment type="catalytic activity">
    <reaction evidence="13">
        <text>S-(2E,6E)-farnesyl-L-cysteine + O2 + H2O = (2E,6E)-farnesal + L-cysteine + H2O2</text>
        <dbReference type="Rhea" id="RHEA:30231"/>
        <dbReference type="ChEBI" id="CHEBI:15377"/>
        <dbReference type="ChEBI" id="CHEBI:15379"/>
        <dbReference type="ChEBI" id="CHEBI:15894"/>
        <dbReference type="ChEBI" id="CHEBI:16240"/>
        <dbReference type="ChEBI" id="CHEBI:35235"/>
        <dbReference type="ChEBI" id="CHEBI:62141"/>
        <dbReference type="EC" id="1.8.3.5"/>
    </reaction>
    <physiologicalReaction direction="left-to-right" evidence="13">
        <dbReference type="Rhea" id="RHEA:30232"/>
    </physiologicalReaction>
</comment>
<keyword evidence="20" id="KW-1185">Reference proteome</keyword>
<evidence type="ECO:0000256" key="7">
    <source>
        <dbReference type="ARBA" id="ARBA00023002"/>
    </source>
</evidence>
<evidence type="ECO:0000256" key="11">
    <source>
        <dbReference type="ARBA" id="ARBA00040608"/>
    </source>
</evidence>
<dbReference type="GeneTree" id="ENSGT00390000011206"/>
<dbReference type="PANTHER" id="PTHR15944:SF3">
    <property type="entry name" value="PRENYLCYSTEINE OXIDASE 1"/>
    <property type="match status" value="1"/>
</dbReference>
<feature type="domain" description="Prenylcysteine lyase" evidence="18">
    <location>
        <begin position="177"/>
        <end position="543"/>
    </location>
</feature>
<organism evidence="19 20">
    <name type="scientific">Felis catus</name>
    <name type="common">Cat</name>
    <name type="synonym">Felis silvestris catus</name>
    <dbReference type="NCBI Taxonomy" id="9685"/>
    <lineage>
        <taxon>Eukaryota</taxon>
        <taxon>Metazoa</taxon>
        <taxon>Chordata</taxon>
        <taxon>Craniata</taxon>
        <taxon>Vertebrata</taxon>
        <taxon>Euteleostomi</taxon>
        <taxon>Mammalia</taxon>
        <taxon>Eutheria</taxon>
        <taxon>Laurasiatheria</taxon>
        <taxon>Carnivora</taxon>
        <taxon>Feliformia</taxon>
        <taxon>Felidae</taxon>
        <taxon>Felinae</taxon>
        <taxon>Felis</taxon>
    </lineage>
</organism>
<dbReference type="InterPro" id="IPR010795">
    <property type="entry name" value="Prenylcys_lyase"/>
</dbReference>
<comment type="cofactor">
    <cofactor evidence="1 16">
        <name>FAD</name>
        <dbReference type="ChEBI" id="CHEBI:57692"/>
    </cofactor>
</comment>
<dbReference type="Pfam" id="PF13450">
    <property type="entry name" value="NAD_binding_8"/>
    <property type="match status" value="1"/>
</dbReference>
<evidence type="ECO:0000256" key="8">
    <source>
        <dbReference type="ARBA" id="ARBA00023180"/>
    </source>
</evidence>
<gene>
    <name evidence="19" type="primary">PCYOX1</name>
</gene>
<evidence type="ECO:0000313" key="20">
    <source>
        <dbReference type="Proteomes" id="UP000823872"/>
    </source>
</evidence>
<evidence type="ECO:0000256" key="5">
    <source>
        <dbReference type="ARBA" id="ARBA00022729"/>
    </source>
</evidence>
<dbReference type="Gene3D" id="3.50.50.60">
    <property type="entry name" value="FAD/NAD(P)-binding domain"/>
    <property type="match status" value="1"/>
</dbReference>
<keyword evidence="7 16" id="KW-0560">Oxidoreductase</keyword>
<evidence type="ECO:0000256" key="15">
    <source>
        <dbReference type="ARBA" id="ARBA00049343"/>
    </source>
</evidence>
<evidence type="ECO:0000256" key="10">
    <source>
        <dbReference type="ARBA" id="ARBA00039077"/>
    </source>
</evidence>
<evidence type="ECO:0000256" key="13">
    <source>
        <dbReference type="ARBA" id="ARBA00047616"/>
    </source>
</evidence>
<comment type="catalytic activity">
    <reaction evidence="15">
        <text>[(2E,6E,10E)-geranylgeranyl]-L-cysteine + O2 + H2O = (2E,6E,10E)-geranylgeranial + L-cysteine + H2O2</text>
        <dbReference type="Rhea" id="RHEA:70407"/>
        <dbReference type="ChEBI" id="CHEBI:15377"/>
        <dbReference type="ChEBI" id="CHEBI:15379"/>
        <dbReference type="ChEBI" id="CHEBI:16240"/>
        <dbReference type="ChEBI" id="CHEBI:35235"/>
        <dbReference type="ChEBI" id="CHEBI:189549"/>
        <dbReference type="ChEBI" id="CHEBI:189554"/>
        <dbReference type="EC" id="1.8.3.5"/>
    </reaction>
    <physiologicalReaction direction="left-to-right" evidence="15">
        <dbReference type="Rhea" id="RHEA:70408"/>
    </physiologicalReaction>
</comment>
<comment type="similarity">
    <text evidence="3 16">Belongs to the prenylcysteine oxidase family.</text>
</comment>